<sequence>MSSATSAPVPIRRAVGDFPSDRPTTFTDGYGRSQVLVPIEECDRLTEERDDLARRVMEAADALSVGLPGGALVGGRGLVIAARRLADDRDRWKSDCEKARARWTSPIGPRERWAGEAAELIPFPRPYNDLHQIQVDYLRAIEVSSSGPTPEERQERRQKVFEAAMSLVYEVTHLRAQVTDLKAKLADERVVDAVVIDHTDPDQIRRAAGVIEGLGMDLGVTYPENYWMSPATLRRRAQLAEQ</sequence>
<dbReference type="KEGG" id="vg:77928424"/>
<dbReference type="RefSeq" id="YP_010652601.1">
    <property type="nucleotide sequence ID" value="NC_070787.1"/>
</dbReference>
<gene>
    <name evidence="3" type="primary">54</name>
    <name evidence="3" type="ORF">SEA_BUNNYBEAR_54</name>
</gene>
<keyword evidence="4" id="KW-1185">Reference proteome</keyword>
<evidence type="ECO:0000256" key="1">
    <source>
        <dbReference type="SAM" id="Coils"/>
    </source>
</evidence>
<feature type="coiled-coil region" evidence="1">
    <location>
        <begin position="42"/>
        <end position="102"/>
    </location>
</feature>
<protein>
    <submittedName>
        <fullName evidence="3">Uncharacterized protein</fullName>
    </submittedName>
</protein>
<proteinExistence type="predicted"/>
<dbReference type="Proteomes" id="UP000515907">
    <property type="component" value="Segment"/>
</dbReference>
<dbReference type="EMBL" id="MT723938">
    <property type="protein sequence ID" value="QNJ58110.1"/>
    <property type="molecule type" value="Genomic_DNA"/>
</dbReference>
<evidence type="ECO:0000256" key="2">
    <source>
        <dbReference type="SAM" id="MobiDB-lite"/>
    </source>
</evidence>
<keyword evidence="1" id="KW-0175">Coiled coil</keyword>
<evidence type="ECO:0000313" key="3">
    <source>
        <dbReference type="EMBL" id="QNJ58110.1"/>
    </source>
</evidence>
<reference evidence="3 4" key="1">
    <citation type="submission" date="2020-07" db="EMBL/GenBank/DDBJ databases">
        <authorList>
            <person name="Bortz R.L."/>
            <person name="Anton Mahfoud A."/>
            <person name="Chodavarapu S."/>
            <person name="Choudhry I."/>
            <person name="Gan A.J."/>
            <person name="Gay E.L."/>
            <person name="Gonzales G.R."/>
            <person name="Hicks J.N."/>
            <person name="Jones A."/>
            <person name="Kistler A."/>
            <person name="Lee G.D."/>
            <person name="Lynch M.R."/>
            <person name="Mandava A."/>
            <person name="Manivannan M."/>
            <person name="Paterson C.E."/>
            <person name="Pepsin N."/>
            <person name="Perry J.M."/>
            <person name="Reddy A."/>
            <person name="Riley H.L."/>
            <person name="Schmersal J.N."/>
            <person name="Sequeira A."/>
            <person name="Butela K.A."/>
            <person name="Garlena R.A."/>
            <person name="Russell D.A."/>
            <person name="Pope W.H."/>
            <person name="Jacobs-Sera D."/>
            <person name="Hatfull G.F."/>
        </authorList>
    </citation>
    <scope>NUCLEOTIDE SEQUENCE [LARGE SCALE GENOMIC DNA]</scope>
</reference>
<organism evidence="3 4">
    <name type="scientific">Gordonia phage Bunnybear</name>
    <dbReference type="NCBI Taxonomy" id="2762398"/>
    <lineage>
        <taxon>Viruses</taxon>
        <taxon>Duplodnaviria</taxon>
        <taxon>Heunggongvirae</taxon>
        <taxon>Uroviricota</taxon>
        <taxon>Caudoviricetes</taxon>
        <taxon>Nymbaxtervirinae</taxon>
        <taxon>Nymphadoravirus</taxon>
        <taxon>Nymphadoravirus bunnybear</taxon>
    </lineage>
</organism>
<feature type="region of interest" description="Disordered" evidence="2">
    <location>
        <begin position="1"/>
        <end position="26"/>
    </location>
</feature>
<name>A0A7G8LLI8_9CAUD</name>
<accession>A0A7G8LLI8</accession>
<evidence type="ECO:0000313" key="4">
    <source>
        <dbReference type="Proteomes" id="UP000515907"/>
    </source>
</evidence>
<dbReference type="GeneID" id="77928424"/>